<reference evidence="2 3" key="1">
    <citation type="submission" date="2014-02" db="EMBL/GenBank/DDBJ databases">
        <title>The genome sequence of the entomopathogenic fungus Metarhizium robertsii ARSEF 2575.</title>
        <authorList>
            <person name="Giuliano Garisto Donzelli B."/>
            <person name="Roe B.A."/>
            <person name="Macmil S.L."/>
            <person name="Krasnoff S.B."/>
            <person name="Gibson D.M."/>
        </authorList>
    </citation>
    <scope>NUCLEOTIDE SEQUENCE [LARGE SCALE GENOMIC DNA]</scope>
    <source>
        <strain evidence="2 3">ARSEF 2575</strain>
    </source>
</reference>
<dbReference type="AlphaFoldDB" id="A0A0A1V0U6"/>
<dbReference type="Pfam" id="PF03795">
    <property type="entry name" value="YCII"/>
    <property type="match status" value="1"/>
</dbReference>
<evidence type="ECO:0000313" key="2">
    <source>
        <dbReference type="EMBL" id="EXV03445.1"/>
    </source>
</evidence>
<dbReference type="Proteomes" id="UP000030151">
    <property type="component" value="Unassembled WGS sequence"/>
</dbReference>
<sequence>MPRFAFLVVADAMSDQPNLEIPTELLEAMTTFNEKMAGEGVLLHADGFTPSSDGGYRLKFGGSSGPEVIPGPFDLSKEDHVCGYWIVNVKNAGEALDWAKQVPFPEGQLLVRKLSDGCDLGKSFTPELMEREKKLKLKMLENLKKAANE</sequence>
<dbReference type="Gene3D" id="3.30.70.1060">
    <property type="entry name" value="Dimeric alpha+beta barrel"/>
    <property type="match status" value="1"/>
</dbReference>
<dbReference type="SUPFAM" id="SSF54909">
    <property type="entry name" value="Dimeric alpha+beta barrel"/>
    <property type="match status" value="1"/>
</dbReference>
<organism evidence="2 3">
    <name type="scientific">Metarhizium robertsii</name>
    <dbReference type="NCBI Taxonomy" id="568076"/>
    <lineage>
        <taxon>Eukaryota</taxon>
        <taxon>Fungi</taxon>
        <taxon>Dikarya</taxon>
        <taxon>Ascomycota</taxon>
        <taxon>Pezizomycotina</taxon>
        <taxon>Sordariomycetes</taxon>
        <taxon>Hypocreomycetidae</taxon>
        <taxon>Hypocreales</taxon>
        <taxon>Clavicipitaceae</taxon>
        <taxon>Metarhizium</taxon>
    </lineage>
</organism>
<dbReference type="InterPro" id="IPR005545">
    <property type="entry name" value="YCII"/>
</dbReference>
<name>A0A0A1V0U6_9HYPO</name>
<dbReference type="InterPro" id="IPR011008">
    <property type="entry name" value="Dimeric_a/b-barrel"/>
</dbReference>
<accession>A0A0A1V0U6</accession>
<dbReference type="eggNOG" id="ENOG502SVEE">
    <property type="taxonomic scope" value="Eukaryota"/>
</dbReference>
<dbReference type="EMBL" id="JELW01000003">
    <property type="protein sequence ID" value="EXV03445.1"/>
    <property type="molecule type" value="Genomic_DNA"/>
</dbReference>
<comment type="caution">
    <text evidence="2">The sequence shown here is derived from an EMBL/GenBank/DDBJ whole genome shotgun (WGS) entry which is preliminary data.</text>
</comment>
<proteinExistence type="predicted"/>
<gene>
    <name evidence="2" type="ORF">X797_003245</name>
</gene>
<dbReference type="HOGENOM" id="CLU_130902_0_0_1"/>
<dbReference type="OrthoDB" id="3933054at2759"/>
<dbReference type="PANTHER" id="PTHR35174">
    <property type="entry name" value="BLL7171 PROTEIN-RELATED"/>
    <property type="match status" value="1"/>
</dbReference>
<evidence type="ECO:0000313" key="3">
    <source>
        <dbReference type="Proteomes" id="UP000030151"/>
    </source>
</evidence>
<protein>
    <submittedName>
        <fullName evidence="2">YCII-related domain protein</fullName>
    </submittedName>
</protein>
<evidence type="ECO:0000259" key="1">
    <source>
        <dbReference type="Pfam" id="PF03795"/>
    </source>
</evidence>
<feature type="domain" description="YCII-related" evidence="1">
    <location>
        <begin position="15"/>
        <end position="106"/>
    </location>
</feature>